<dbReference type="AlphaFoldDB" id="A0A6S7BCW9"/>
<keyword evidence="1" id="KW-0732">Signal</keyword>
<dbReference type="EMBL" id="CADIKM010000006">
    <property type="protein sequence ID" value="CAB3784543.1"/>
    <property type="molecule type" value="Genomic_DNA"/>
</dbReference>
<name>A0A6S7BCW9_9BURK</name>
<protein>
    <submittedName>
        <fullName evidence="2">Uncharacterized protein</fullName>
    </submittedName>
</protein>
<evidence type="ECO:0000313" key="2">
    <source>
        <dbReference type="EMBL" id="CAB3784543.1"/>
    </source>
</evidence>
<feature type="signal peptide" evidence="1">
    <location>
        <begin position="1"/>
        <end position="19"/>
    </location>
</feature>
<sequence>MHKKHAALLLFALTGIAHADTKTITENSFGCVSEQAFKDGESYLFNHETELLQQELNSGQCVMLHKGQQVILVDVSFLSYAVVRIPNDPTKLYTFFTTIK</sequence>
<dbReference type="RefSeq" id="WP_175104432.1">
    <property type="nucleotide sequence ID" value="NZ_CADIKM010000006.1"/>
</dbReference>
<dbReference type="Proteomes" id="UP000494115">
    <property type="component" value="Unassembled WGS sequence"/>
</dbReference>
<organism evidence="2 3">
    <name type="scientific">Pararobbsia alpina</name>
    <dbReference type="NCBI Taxonomy" id="621374"/>
    <lineage>
        <taxon>Bacteria</taxon>
        <taxon>Pseudomonadati</taxon>
        <taxon>Pseudomonadota</taxon>
        <taxon>Betaproteobacteria</taxon>
        <taxon>Burkholderiales</taxon>
        <taxon>Burkholderiaceae</taxon>
        <taxon>Pararobbsia</taxon>
    </lineage>
</organism>
<gene>
    <name evidence="2" type="ORF">LMG28138_01830</name>
</gene>
<evidence type="ECO:0000313" key="3">
    <source>
        <dbReference type="Proteomes" id="UP000494115"/>
    </source>
</evidence>
<feature type="chain" id="PRO_5028984922" evidence="1">
    <location>
        <begin position="20"/>
        <end position="100"/>
    </location>
</feature>
<keyword evidence="3" id="KW-1185">Reference proteome</keyword>
<proteinExistence type="predicted"/>
<accession>A0A6S7BCW9</accession>
<evidence type="ECO:0000256" key="1">
    <source>
        <dbReference type="SAM" id="SignalP"/>
    </source>
</evidence>
<reference evidence="2 3" key="1">
    <citation type="submission" date="2020-04" db="EMBL/GenBank/DDBJ databases">
        <authorList>
            <person name="De Canck E."/>
        </authorList>
    </citation>
    <scope>NUCLEOTIDE SEQUENCE [LARGE SCALE GENOMIC DNA]</scope>
    <source>
        <strain evidence="2 3">LMG 28138</strain>
    </source>
</reference>